<evidence type="ECO:0000313" key="1">
    <source>
        <dbReference type="EMBL" id="CAL0322981.1"/>
    </source>
</evidence>
<reference evidence="1 2" key="1">
    <citation type="submission" date="2024-03" db="EMBL/GenBank/DDBJ databases">
        <authorList>
            <person name="Martinez-Hernandez J."/>
        </authorList>
    </citation>
    <scope>NUCLEOTIDE SEQUENCE [LARGE SCALE GENOMIC DNA]</scope>
</reference>
<protein>
    <submittedName>
        <fullName evidence="1">Uncharacterized protein</fullName>
    </submittedName>
</protein>
<proteinExistence type="predicted"/>
<comment type="caution">
    <text evidence="1">The sequence shown here is derived from an EMBL/GenBank/DDBJ whole genome shotgun (WGS) entry which is preliminary data.</text>
</comment>
<dbReference type="EMBL" id="CAXHTB010000016">
    <property type="protein sequence ID" value="CAL0322981.1"/>
    <property type="molecule type" value="Genomic_DNA"/>
</dbReference>
<accession>A0AAV1XMJ5</accession>
<gene>
    <name evidence="1" type="ORF">LLUT_LOCUS24041</name>
</gene>
<sequence>MAKANITFPIQDNRAVDVSVILLDELFQFMISRQSKTGNTSKPLALLRLITSLCERVWVDIFIPPLKHLKGPINLTYIQKHCLGKEVETPCQTQVESPSQS</sequence>
<keyword evidence="2" id="KW-1185">Reference proteome</keyword>
<dbReference type="Proteomes" id="UP001497480">
    <property type="component" value="Unassembled WGS sequence"/>
</dbReference>
<organism evidence="1 2">
    <name type="scientific">Lupinus luteus</name>
    <name type="common">European yellow lupine</name>
    <dbReference type="NCBI Taxonomy" id="3873"/>
    <lineage>
        <taxon>Eukaryota</taxon>
        <taxon>Viridiplantae</taxon>
        <taxon>Streptophyta</taxon>
        <taxon>Embryophyta</taxon>
        <taxon>Tracheophyta</taxon>
        <taxon>Spermatophyta</taxon>
        <taxon>Magnoliopsida</taxon>
        <taxon>eudicotyledons</taxon>
        <taxon>Gunneridae</taxon>
        <taxon>Pentapetalae</taxon>
        <taxon>rosids</taxon>
        <taxon>fabids</taxon>
        <taxon>Fabales</taxon>
        <taxon>Fabaceae</taxon>
        <taxon>Papilionoideae</taxon>
        <taxon>50 kb inversion clade</taxon>
        <taxon>genistoids sensu lato</taxon>
        <taxon>core genistoids</taxon>
        <taxon>Genisteae</taxon>
        <taxon>Lupinus</taxon>
    </lineage>
</organism>
<evidence type="ECO:0000313" key="2">
    <source>
        <dbReference type="Proteomes" id="UP001497480"/>
    </source>
</evidence>
<name>A0AAV1XMJ5_LUPLU</name>
<dbReference type="AlphaFoldDB" id="A0AAV1XMJ5"/>